<protein>
    <submittedName>
        <fullName evidence="2">Major facilitator superfamily MFS_1</fullName>
    </submittedName>
</protein>
<dbReference type="HOGENOM" id="CLU_2543057_0_0_1"/>
<dbReference type="EMBL" id="AZNH01000054">
    <property type="protein sequence ID" value="KID83747.1"/>
    <property type="molecule type" value="Genomic_DNA"/>
</dbReference>
<dbReference type="AlphaFoldDB" id="A0A0B4GVK9"/>
<dbReference type="InterPro" id="IPR036259">
    <property type="entry name" value="MFS_trans_sf"/>
</dbReference>
<comment type="caution">
    <text evidence="2">The sequence shown here is derived from an EMBL/GenBank/DDBJ whole genome shotgun (WGS) entry which is preliminary data.</text>
</comment>
<reference evidence="2 3" key="1">
    <citation type="journal article" date="2014" name="Proc. Natl. Acad. Sci. U.S.A.">
        <title>Trajectory and genomic determinants of fungal-pathogen speciation and host adaptation.</title>
        <authorList>
            <person name="Hu X."/>
            <person name="Xiao G."/>
            <person name="Zheng P."/>
            <person name="Shang Y."/>
            <person name="Su Y."/>
            <person name="Zhang X."/>
            <person name="Liu X."/>
            <person name="Zhan S."/>
            <person name="St Leger R.J."/>
            <person name="Wang C."/>
        </authorList>
    </citation>
    <scope>NUCLEOTIDE SEQUENCE [LARGE SCALE GENOMIC DNA]</scope>
    <source>
        <strain evidence="2 3">ARSEF 977</strain>
    </source>
</reference>
<evidence type="ECO:0000313" key="3">
    <source>
        <dbReference type="Proteomes" id="UP000031192"/>
    </source>
</evidence>
<name>A0A0B4GVK9_METGA</name>
<proteinExistence type="predicted"/>
<organism evidence="2 3">
    <name type="scientific">Metarhizium guizhouense (strain ARSEF 977)</name>
    <dbReference type="NCBI Taxonomy" id="1276136"/>
    <lineage>
        <taxon>Eukaryota</taxon>
        <taxon>Fungi</taxon>
        <taxon>Dikarya</taxon>
        <taxon>Ascomycota</taxon>
        <taxon>Pezizomycotina</taxon>
        <taxon>Sordariomycetes</taxon>
        <taxon>Hypocreomycetidae</taxon>
        <taxon>Hypocreales</taxon>
        <taxon>Clavicipitaceae</taxon>
        <taxon>Metarhizium</taxon>
    </lineage>
</organism>
<feature type="chain" id="PRO_5002105081" evidence="1">
    <location>
        <begin position="29"/>
        <end position="83"/>
    </location>
</feature>
<keyword evidence="1" id="KW-0732">Signal</keyword>
<dbReference type="SUPFAM" id="SSF103473">
    <property type="entry name" value="MFS general substrate transporter"/>
    <property type="match status" value="1"/>
</dbReference>
<gene>
    <name evidence="2" type="ORF">MGU_09028</name>
</gene>
<dbReference type="Gene3D" id="1.20.1250.20">
    <property type="entry name" value="MFS general substrate transporter like domains"/>
    <property type="match status" value="1"/>
</dbReference>
<accession>A0A0B4GVK9</accession>
<evidence type="ECO:0000313" key="2">
    <source>
        <dbReference type="EMBL" id="KID83747.1"/>
    </source>
</evidence>
<sequence length="83" mass="8762">MLKCRQSFSILTICAVLSLLTLNSGIDATVITTSLPTITREIGGANIFGRRRPLFVAMALFAIRSGIAGGAHNVGMLICGRVI</sequence>
<dbReference type="Proteomes" id="UP000031192">
    <property type="component" value="Unassembled WGS sequence"/>
</dbReference>
<feature type="signal peptide" evidence="1">
    <location>
        <begin position="1"/>
        <end position="28"/>
    </location>
</feature>
<keyword evidence="3" id="KW-1185">Reference proteome</keyword>
<evidence type="ECO:0000256" key="1">
    <source>
        <dbReference type="SAM" id="SignalP"/>
    </source>
</evidence>